<dbReference type="Proteomes" id="UP000001987">
    <property type="component" value="Segment"/>
</dbReference>
<dbReference type="KEGG" id="vg:5220091"/>
<gene>
    <name evidence="2" type="ORF">phiO18_3</name>
</gene>
<keyword evidence="1" id="KW-1133">Transmembrane helix</keyword>
<evidence type="ECO:0000313" key="3">
    <source>
        <dbReference type="Proteomes" id="UP000001987"/>
    </source>
</evidence>
<name>A5X9F4_9CAUD</name>
<evidence type="ECO:0000313" key="2">
    <source>
        <dbReference type="EMBL" id="ABG73155.1"/>
    </source>
</evidence>
<proteinExistence type="predicted"/>
<dbReference type="GeneID" id="5220091"/>
<protein>
    <submittedName>
        <fullName evidence="2">Uncharacterized protein</fullName>
    </submittedName>
</protein>
<accession>A5X9F4</accession>
<keyword evidence="1" id="KW-0812">Transmembrane</keyword>
<dbReference type="RefSeq" id="YP_001285626.1">
    <property type="nucleotide sequence ID" value="NC_009542.2"/>
</dbReference>
<feature type="transmembrane region" description="Helical" evidence="1">
    <location>
        <begin position="21"/>
        <end position="37"/>
    </location>
</feature>
<keyword evidence="1" id="KW-0472">Membrane</keyword>
<evidence type="ECO:0000256" key="1">
    <source>
        <dbReference type="SAM" id="Phobius"/>
    </source>
</evidence>
<reference evidence="2 3" key="1">
    <citation type="submission" date="2007-10" db="EMBL/GenBank/DDBJ databases">
        <title>Temperate bacteriophage phiO18P from Aeromonas media isolate: Characterization and complete genome sequence.</title>
        <authorList>
            <person name="Beilstein F."/>
            <person name="Dreiseikelmann B."/>
        </authorList>
    </citation>
    <scope>NUCLEOTIDE SEQUENCE [LARGE SCALE GENOMIC DNA]</scope>
</reference>
<dbReference type="EMBL" id="DQ674738">
    <property type="protein sequence ID" value="ABG73155.1"/>
    <property type="molecule type" value="Genomic_DNA"/>
</dbReference>
<dbReference type="SMR" id="A5X9F4"/>
<keyword evidence="3" id="KW-1185">Reference proteome</keyword>
<sequence>MSKEERAQRAASVRLGKAGSGVLLLFVIALAGAWLFRPARFDAPMPPTDTAMVQSEQQPAKALRVLSRAEQCRLEQDIYQQMNQTTDGVMARFGGLLDGQQIDYHQIAEYRVSTVNPVISAVRGSMNGLRTSHLDDDVVIRQAADLVQRTDAFVGQLYTFARNGDASALQSARDQLTQVTTSHKQAQAVCGHVGS</sequence>
<organism evidence="2 3">
    <name type="scientific">Aeromonas phage phiO18P</name>
    <dbReference type="NCBI Taxonomy" id="2913974"/>
    <lineage>
        <taxon>Viruses</taxon>
        <taxon>Duplodnaviria</taxon>
        <taxon>Heunggongvirae</taxon>
        <taxon>Uroviricota</taxon>
        <taxon>Caudoviricetes</taxon>
        <taxon>Peduoviridae</taxon>
        <taxon>Bielevirus</taxon>
        <taxon>Bielevirus phiO18P</taxon>
    </lineage>
</organism>